<gene>
    <name evidence="1" type="ORF">S01H1_61132</name>
</gene>
<name>X0WM02_9ZZZZ</name>
<evidence type="ECO:0008006" key="2">
    <source>
        <dbReference type="Google" id="ProtNLM"/>
    </source>
</evidence>
<dbReference type="AlphaFoldDB" id="X0WM02"/>
<evidence type="ECO:0000313" key="1">
    <source>
        <dbReference type="EMBL" id="GAG31685.1"/>
    </source>
</evidence>
<organism evidence="1">
    <name type="scientific">marine sediment metagenome</name>
    <dbReference type="NCBI Taxonomy" id="412755"/>
    <lineage>
        <taxon>unclassified sequences</taxon>
        <taxon>metagenomes</taxon>
        <taxon>ecological metagenomes</taxon>
    </lineage>
</organism>
<feature type="non-terminal residue" evidence="1">
    <location>
        <position position="1"/>
    </location>
</feature>
<dbReference type="EMBL" id="BARS01040072">
    <property type="protein sequence ID" value="GAG31685.1"/>
    <property type="molecule type" value="Genomic_DNA"/>
</dbReference>
<comment type="caution">
    <text evidence="1">The sequence shown here is derived from an EMBL/GenBank/DDBJ whole genome shotgun (WGS) entry which is preliminary data.</text>
</comment>
<protein>
    <recommendedName>
        <fullName evidence="2">Tryptophan--tRNA ligase</fullName>
    </recommendedName>
</protein>
<reference evidence="1" key="1">
    <citation type="journal article" date="2014" name="Front. Microbiol.">
        <title>High frequency of phylogenetically diverse reductive dehalogenase-homologous genes in deep subseafloor sedimentary metagenomes.</title>
        <authorList>
            <person name="Kawai M."/>
            <person name="Futagami T."/>
            <person name="Toyoda A."/>
            <person name="Takaki Y."/>
            <person name="Nishi S."/>
            <person name="Hori S."/>
            <person name="Arai W."/>
            <person name="Tsubouchi T."/>
            <person name="Morono Y."/>
            <person name="Uchiyama I."/>
            <person name="Ito T."/>
            <person name="Fujiyama A."/>
            <person name="Inagaki F."/>
            <person name="Takami H."/>
        </authorList>
    </citation>
    <scope>NUCLEOTIDE SEQUENCE</scope>
    <source>
        <strain evidence="1">Expedition CK06-06</strain>
    </source>
</reference>
<proteinExistence type="predicted"/>
<accession>X0WM02</accession>
<sequence>ASRPRHVEEVLADGAARARLIASETLAEVREKMGLPAPYGR</sequence>